<organism evidence="6 7">
    <name type="scientific">Novosphingobium taihuense</name>
    <dbReference type="NCBI Taxonomy" id="260085"/>
    <lineage>
        <taxon>Bacteria</taxon>
        <taxon>Pseudomonadati</taxon>
        <taxon>Pseudomonadota</taxon>
        <taxon>Alphaproteobacteria</taxon>
        <taxon>Sphingomonadales</taxon>
        <taxon>Sphingomonadaceae</taxon>
        <taxon>Novosphingobium</taxon>
    </lineage>
</organism>
<dbReference type="RefSeq" id="WP_144903907.1">
    <property type="nucleotide sequence ID" value="NZ_JACHOA010000004.1"/>
</dbReference>
<sequence length="287" mass="31861">MGQAANRNESGARSVPEAESASATDDPSTRFASEQEFAPEGGRYFALLAVVLEELGGSKFPAALARLMQEAGGYETTVIAAFPESGRPVRLFSNLSPEDEETTLRPYFDNTYLLDTWYNMARGKVADGVYRLEEHVPDNFRDTDYYRNFYAATGLRDECGVFVRLSEQICIVAMLGIRSEGSPPGNLRDINLILPCIAPIARRHWAGLSTLTVTSSENLETLCSVHGLVGREIEVTDRLLRGYSNKLIGRELGISPETVKVYRKRINKKLGTTSAREVFAMFFRKAI</sequence>
<proteinExistence type="predicted"/>
<dbReference type="Proteomes" id="UP000538566">
    <property type="component" value="Unassembled WGS sequence"/>
</dbReference>
<accession>A0A7W7ADB2</accession>
<feature type="compositionally biased region" description="Polar residues" evidence="4">
    <location>
        <begin position="21"/>
        <end position="31"/>
    </location>
</feature>
<evidence type="ECO:0000256" key="1">
    <source>
        <dbReference type="ARBA" id="ARBA00023015"/>
    </source>
</evidence>
<evidence type="ECO:0000256" key="4">
    <source>
        <dbReference type="SAM" id="MobiDB-lite"/>
    </source>
</evidence>
<keyword evidence="1" id="KW-0805">Transcription regulation</keyword>
<dbReference type="InterPro" id="IPR036388">
    <property type="entry name" value="WH-like_DNA-bd_sf"/>
</dbReference>
<dbReference type="CDD" id="cd06170">
    <property type="entry name" value="LuxR_C_like"/>
    <property type="match status" value="1"/>
</dbReference>
<dbReference type="OrthoDB" id="7855389at2"/>
<protein>
    <submittedName>
        <fullName evidence="6">DNA-binding CsgD family transcriptional regulator</fullName>
    </submittedName>
</protein>
<evidence type="ECO:0000259" key="5">
    <source>
        <dbReference type="PROSITE" id="PS50043"/>
    </source>
</evidence>
<dbReference type="PRINTS" id="PR00038">
    <property type="entry name" value="HTHLUXR"/>
</dbReference>
<evidence type="ECO:0000313" key="6">
    <source>
        <dbReference type="EMBL" id="MBB4614174.1"/>
    </source>
</evidence>
<dbReference type="InterPro" id="IPR000792">
    <property type="entry name" value="Tscrpt_reg_LuxR_C"/>
</dbReference>
<dbReference type="PROSITE" id="PS50043">
    <property type="entry name" value="HTH_LUXR_2"/>
    <property type="match status" value="1"/>
</dbReference>
<dbReference type="GO" id="GO:0003677">
    <property type="term" value="F:DNA binding"/>
    <property type="evidence" value="ECO:0007669"/>
    <property type="project" value="UniProtKB-KW"/>
</dbReference>
<evidence type="ECO:0000256" key="2">
    <source>
        <dbReference type="ARBA" id="ARBA00023125"/>
    </source>
</evidence>
<reference evidence="6 7" key="1">
    <citation type="submission" date="2020-08" db="EMBL/GenBank/DDBJ databases">
        <title>Genomic Encyclopedia of Type Strains, Phase IV (KMG-IV): sequencing the most valuable type-strain genomes for metagenomic binning, comparative biology and taxonomic classification.</title>
        <authorList>
            <person name="Goeker M."/>
        </authorList>
    </citation>
    <scope>NUCLEOTIDE SEQUENCE [LARGE SCALE GENOMIC DNA]</scope>
    <source>
        <strain evidence="6 7">DSM 17507</strain>
    </source>
</reference>
<keyword evidence="2 6" id="KW-0238">DNA-binding</keyword>
<feature type="domain" description="HTH luxR-type" evidence="5">
    <location>
        <begin position="221"/>
        <end position="286"/>
    </location>
</feature>
<dbReference type="PANTHER" id="PTHR44688">
    <property type="entry name" value="DNA-BINDING TRANSCRIPTIONAL ACTIVATOR DEVR_DOSR"/>
    <property type="match status" value="1"/>
</dbReference>
<evidence type="ECO:0000313" key="7">
    <source>
        <dbReference type="Proteomes" id="UP000538566"/>
    </source>
</evidence>
<dbReference type="PROSITE" id="PS00622">
    <property type="entry name" value="HTH_LUXR_1"/>
    <property type="match status" value="1"/>
</dbReference>
<keyword evidence="3" id="KW-0804">Transcription</keyword>
<dbReference type="SUPFAM" id="SSF46894">
    <property type="entry name" value="C-terminal effector domain of the bipartite response regulators"/>
    <property type="match status" value="1"/>
</dbReference>
<dbReference type="InterPro" id="IPR016032">
    <property type="entry name" value="Sig_transdc_resp-reg_C-effctor"/>
</dbReference>
<gene>
    <name evidence="6" type="ORF">GGR37_002460</name>
</gene>
<dbReference type="Pfam" id="PF00196">
    <property type="entry name" value="GerE"/>
    <property type="match status" value="1"/>
</dbReference>
<name>A0A7W7ADB2_9SPHN</name>
<feature type="compositionally biased region" description="Polar residues" evidence="4">
    <location>
        <begin position="1"/>
        <end position="11"/>
    </location>
</feature>
<comment type="caution">
    <text evidence="6">The sequence shown here is derived from an EMBL/GenBank/DDBJ whole genome shotgun (WGS) entry which is preliminary data.</text>
</comment>
<dbReference type="GO" id="GO:0006355">
    <property type="term" value="P:regulation of DNA-templated transcription"/>
    <property type="evidence" value="ECO:0007669"/>
    <property type="project" value="InterPro"/>
</dbReference>
<dbReference type="PANTHER" id="PTHR44688:SF16">
    <property type="entry name" value="DNA-BINDING TRANSCRIPTIONAL ACTIVATOR DEVR_DOSR"/>
    <property type="match status" value="1"/>
</dbReference>
<dbReference type="SMART" id="SM00421">
    <property type="entry name" value="HTH_LUXR"/>
    <property type="match status" value="1"/>
</dbReference>
<dbReference type="AlphaFoldDB" id="A0A7W7ADB2"/>
<feature type="region of interest" description="Disordered" evidence="4">
    <location>
        <begin position="1"/>
        <end position="31"/>
    </location>
</feature>
<dbReference type="Gene3D" id="1.10.10.10">
    <property type="entry name" value="Winged helix-like DNA-binding domain superfamily/Winged helix DNA-binding domain"/>
    <property type="match status" value="1"/>
</dbReference>
<evidence type="ECO:0000256" key="3">
    <source>
        <dbReference type="ARBA" id="ARBA00023163"/>
    </source>
</evidence>
<keyword evidence="7" id="KW-1185">Reference proteome</keyword>
<dbReference type="EMBL" id="JACHOA010000004">
    <property type="protein sequence ID" value="MBB4614174.1"/>
    <property type="molecule type" value="Genomic_DNA"/>
</dbReference>